<evidence type="ECO:0000256" key="13">
    <source>
        <dbReference type="ARBA" id="ARBA00069878"/>
    </source>
</evidence>
<evidence type="ECO:0000256" key="9">
    <source>
        <dbReference type="ARBA" id="ARBA00022989"/>
    </source>
</evidence>
<dbReference type="CDD" id="cd06141">
    <property type="entry name" value="WRN_exo"/>
    <property type="match status" value="1"/>
</dbReference>
<dbReference type="FunFam" id="3.30.420.10:FF:000041">
    <property type="entry name" value="Exonuclease 3'-5' domain containing 2"/>
    <property type="match status" value="1"/>
</dbReference>
<evidence type="ECO:0000256" key="4">
    <source>
        <dbReference type="ARBA" id="ARBA00022692"/>
    </source>
</evidence>
<dbReference type="SUPFAM" id="SSF53098">
    <property type="entry name" value="Ribonuclease H-like"/>
    <property type="match status" value="1"/>
</dbReference>
<protein>
    <recommendedName>
        <fullName evidence="13">Exonuclease 3'-5' domain-containing protein 2</fullName>
    </recommendedName>
</protein>
<keyword evidence="6" id="KW-0479">Metal-binding</keyword>
<dbReference type="GO" id="GO:0003676">
    <property type="term" value="F:nucleic acid binding"/>
    <property type="evidence" value="ECO:0007669"/>
    <property type="project" value="InterPro"/>
</dbReference>
<keyword evidence="11" id="KW-0472">Membrane</keyword>
<keyword evidence="4" id="KW-0812">Transmembrane</keyword>
<evidence type="ECO:0000256" key="10">
    <source>
        <dbReference type="ARBA" id="ARBA00023128"/>
    </source>
</evidence>
<gene>
    <name evidence="15" type="primary">101888896</name>
</gene>
<dbReference type="GO" id="GO:0006310">
    <property type="term" value="P:DNA recombination"/>
    <property type="evidence" value="ECO:0007669"/>
    <property type="project" value="UniProtKB-ARBA"/>
</dbReference>
<comment type="cofactor">
    <cofactor evidence="2">
        <name>Mg(2+)</name>
        <dbReference type="ChEBI" id="CHEBI:18420"/>
    </cofactor>
</comment>
<dbReference type="Gene3D" id="3.30.420.10">
    <property type="entry name" value="Ribonuclease H-like superfamily/Ribonuclease H"/>
    <property type="match status" value="1"/>
</dbReference>
<dbReference type="GO" id="GO:0005634">
    <property type="term" value="C:nucleus"/>
    <property type="evidence" value="ECO:0007669"/>
    <property type="project" value="TreeGrafter"/>
</dbReference>
<comment type="cofactor">
    <cofactor evidence="1">
        <name>Mn(2+)</name>
        <dbReference type="ChEBI" id="CHEBI:29035"/>
    </cofactor>
</comment>
<evidence type="ECO:0000256" key="8">
    <source>
        <dbReference type="ARBA" id="ARBA00022839"/>
    </source>
</evidence>
<evidence type="ECO:0000256" key="6">
    <source>
        <dbReference type="ARBA" id="ARBA00022723"/>
    </source>
</evidence>
<comment type="similarity">
    <text evidence="12">Belongs to the EXD2 family.</text>
</comment>
<dbReference type="SMART" id="SM00474">
    <property type="entry name" value="35EXOc"/>
    <property type="match status" value="1"/>
</dbReference>
<dbReference type="KEGG" id="mde:101888896"/>
<dbReference type="PANTHER" id="PTHR13620:SF104">
    <property type="entry name" value="EXONUCLEASE 3'-5' DOMAIN-CONTAINING PROTEIN 2"/>
    <property type="match status" value="1"/>
</dbReference>
<dbReference type="InterPro" id="IPR012337">
    <property type="entry name" value="RNaseH-like_sf"/>
</dbReference>
<dbReference type="PANTHER" id="PTHR13620">
    <property type="entry name" value="3-5 EXONUCLEASE"/>
    <property type="match status" value="1"/>
</dbReference>
<keyword evidence="8" id="KW-0269">Exonuclease</keyword>
<evidence type="ECO:0000256" key="3">
    <source>
        <dbReference type="ARBA" id="ARBA00004325"/>
    </source>
</evidence>
<dbReference type="AlphaFoldDB" id="A0A1I8M6E0"/>
<dbReference type="Pfam" id="PF01612">
    <property type="entry name" value="DNA_pol_A_exo1"/>
    <property type="match status" value="1"/>
</dbReference>
<evidence type="ECO:0000256" key="12">
    <source>
        <dbReference type="ARBA" id="ARBA00061005"/>
    </source>
</evidence>
<dbReference type="GO" id="GO:0031966">
    <property type="term" value="C:mitochondrial membrane"/>
    <property type="evidence" value="ECO:0007669"/>
    <property type="project" value="UniProtKB-SubCell"/>
</dbReference>
<keyword evidence="9" id="KW-1133">Transmembrane helix</keyword>
<keyword evidence="10" id="KW-0496">Mitochondrion</keyword>
<evidence type="ECO:0000256" key="11">
    <source>
        <dbReference type="ARBA" id="ARBA00023136"/>
    </source>
</evidence>
<dbReference type="InterPro" id="IPR002562">
    <property type="entry name" value="3'-5'_exonuclease_dom"/>
</dbReference>
<sequence>MANGERFAITRKNAIVAAGLGLFIVIASRRERILSYLKRLRDPLGHRRIEIVQTVDDCHRIVGELKKDCHSFKVLGFDCEWVTVGGTRRPAALLQLSSEKGLCALFRLCCMKQIPKSLRELLEDDEVLKVGVDPHGDAKKLCHDYGVGVASTFDLRFLAAMTGRKPAGLANLSKSVLNVELDKHWRLVCSDWEATELSPKQLNYAANDALVAVEIFKKLTKELLPKQFWQLYKIDFETIRSRLDPFLEASFKEGYFNPSTKFNANKVRKLAQNSQKRTESDVKKMQLRKYTTSSRSKVLYDNCLLEAPDGELLCTIDKRKAQWYVERNLGSEVNSDPFTVRLNFEPAGRAEGDVGKYYQTPKENQCVVCGHRDAYIRKNVVPREYRKHFPVVMKTHTSHDVLLLCHACHQISNISDLKIRHKLSTMCDAPFTQDDCSIKFKEIPELKKVKSAARALLNHGDKIHEARRKELTNILLDYYKNESEINVELLQSASEMNTKENNENYCHHGEKVVQMFQEKLGGLIELEKIWRVHFLNTMKPRFLPLHWDVNHNANRLEIRANEGRVEEADLKIAGLLTDGSRKVDNTGNHENKSRIT</sequence>
<keyword evidence="5" id="KW-0540">Nuclease</keyword>
<dbReference type="InterPro" id="IPR036397">
    <property type="entry name" value="RNaseH_sf"/>
</dbReference>
<dbReference type="RefSeq" id="XP_005186196.2">
    <property type="nucleotide sequence ID" value="XM_005186139.4"/>
</dbReference>
<accession>A0A1I8M6E0</accession>
<dbReference type="EnsemblMetazoa" id="MDOA001692-RA">
    <property type="protein sequence ID" value="MDOA001692-PA"/>
    <property type="gene ID" value="MDOA001692"/>
</dbReference>
<evidence type="ECO:0000256" key="2">
    <source>
        <dbReference type="ARBA" id="ARBA00001946"/>
    </source>
</evidence>
<evidence type="ECO:0000256" key="5">
    <source>
        <dbReference type="ARBA" id="ARBA00022722"/>
    </source>
</evidence>
<dbReference type="GO" id="GO:0000175">
    <property type="term" value="F:3'-5'-RNA exonuclease activity"/>
    <property type="evidence" value="ECO:0007669"/>
    <property type="project" value="UniProtKB-ARBA"/>
</dbReference>
<dbReference type="VEuPathDB" id="VectorBase:MDOA001692"/>
<organism evidence="15">
    <name type="scientific">Musca domestica</name>
    <name type="common">House fly</name>
    <dbReference type="NCBI Taxonomy" id="7370"/>
    <lineage>
        <taxon>Eukaryota</taxon>
        <taxon>Metazoa</taxon>
        <taxon>Ecdysozoa</taxon>
        <taxon>Arthropoda</taxon>
        <taxon>Hexapoda</taxon>
        <taxon>Insecta</taxon>
        <taxon>Pterygota</taxon>
        <taxon>Neoptera</taxon>
        <taxon>Endopterygota</taxon>
        <taxon>Diptera</taxon>
        <taxon>Brachycera</taxon>
        <taxon>Muscomorpha</taxon>
        <taxon>Muscoidea</taxon>
        <taxon>Muscidae</taxon>
        <taxon>Musca</taxon>
    </lineage>
</organism>
<evidence type="ECO:0000256" key="1">
    <source>
        <dbReference type="ARBA" id="ARBA00001936"/>
    </source>
</evidence>
<dbReference type="OrthoDB" id="1920326at2759"/>
<dbReference type="STRING" id="7370.A0A1I8M6E0"/>
<evidence type="ECO:0000313" key="15">
    <source>
        <dbReference type="EnsemblMetazoa" id="MDOA001692-PA"/>
    </source>
</evidence>
<feature type="domain" description="3'-5' exonuclease" evidence="14">
    <location>
        <begin position="49"/>
        <end position="224"/>
    </location>
</feature>
<name>A0A1I8M6E0_MUSDO</name>
<dbReference type="VEuPathDB" id="VectorBase:MDOMA2_000164"/>
<reference evidence="15" key="1">
    <citation type="submission" date="2020-05" db="UniProtKB">
        <authorList>
            <consortium name="EnsemblMetazoa"/>
        </authorList>
    </citation>
    <scope>IDENTIFICATION</scope>
    <source>
        <strain evidence="15">Aabys</strain>
    </source>
</reference>
<evidence type="ECO:0000259" key="14">
    <source>
        <dbReference type="SMART" id="SM00474"/>
    </source>
</evidence>
<comment type="subcellular location">
    <subcellularLocation>
        <location evidence="3">Mitochondrion membrane</location>
    </subcellularLocation>
</comment>
<proteinExistence type="inferred from homology"/>
<evidence type="ECO:0000256" key="7">
    <source>
        <dbReference type="ARBA" id="ARBA00022801"/>
    </source>
</evidence>
<keyword evidence="7" id="KW-0378">Hydrolase</keyword>
<dbReference type="GO" id="GO:0046872">
    <property type="term" value="F:metal ion binding"/>
    <property type="evidence" value="ECO:0007669"/>
    <property type="project" value="UniProtKB-KW"/>
</dbReference>
<dbReference type="InterPro" id="IPR051132">
    <property type="entry name" value="3-5_Exonuclease_domain"/>
</dbReference>
<dbReference type="eggNOG" id="KOG4373">
    <property type="taxonomic scope" value="Eukaryota"/>
</dbReference>